<reference evidence="3 4" key="1">
    <citation type="submission" date="2016-07" db="EMBL/GenBank/DDBJ databases">
        <title>Pervasive Adenine N6-methylation of Active Genes in Fungi.</title>
        <authorList>
            <consortium name="DOE Joint Genome Institute"/>
            <person name="Mondo S.J."/>
            <person name="Dannebaum R.O."/>
            <person name="Kuo R.C."/>
            <person name="Labutti K."/>
            <person name="Haridas S."/>
            <person name="Kuo A."/>
            <person name="Salamov A."/>
            <person name="Ahrendt S.R."/>
            <person name="Lipzen A."/>
            <person name="Sullivan W."/>
            <person name="Andreopoulos W.B."/>
            <person name="Clum A."/>
            <person name="Lindquist E."/>
            <person name="Daum C."/>
            <person name="Ramamoorthy G.K."/>
            <person name="Gryganskyi A."/>
            <person name="Culley D."/>
            <person name="Magnuson J.K."/>
            <person name="James T.Y."/>
            <person name="O'Malley M.A."/>
            <person name="Stajich J.E."/>
            <person name="Spatafora J.W."/>
            <person name="Visel A."/>
            <person name="Grigoriev I.V."/>
        </authorList>
    </citation>
    <scope>NUCLEOTIDE SEQUENCE [LARGE SCALE GENOMIC DNA]</scope>
    <source>
        <strain evidence="3 4">62-1032</strain>
    </source>
</reference>
<proteinExistence type="inferred from homology"/>
<dbReference type="PANTHER" id="PTHR48228:SF4">
    <property type="entry name" value="BLR3030 PROTEIN"/>
    <property type="match status" value="1"/>
</dbReference>
<evidence type="ECO:0000256" key="2">
    <source>
        <dbReference type="SAM" id="MobiDB-lite"/>
    </source>
</evidence>
<gene>
    <name evidence="3" type="ORF">BCR35DRAFT_292323</name>
</gene>
<comment type="similarity">
    <text evidence="1">Belongs to the CoA-transferase III family.</text>
</comment>
<dbReference type="Proteomes" id="UP000193467">
    <property type="component" value="Unassembled WGS sequence"/>
</dbReference>
<dbReference type="InterPro" id="IPR003673">
    <property type="entry name" value="CoA-Trfase_fam_III"/>
</dbReference>
<accession>A0A1Y2F090</accession>
<keyword evidence="4" id="KW-1185">Reference proteome</keyword>
<sequence length="484" mass="51815">MSSASAARALAQLWSKAGLPDDSLKAIALTGQDCLPSSFLLSEVAQATIGASALAAAQLLALRTGAPLVQVTVDSKDAAAEFRSEQLATLDGEVGKVWDALVGQYRAKDGGWLRPHTNWKHHKLGLLKMLGLPETTGKKELARAFAARDANEVAEQAMKQGLVVTALRSFEQWDATPQGKVASKLGGPVKLERLQPRPPKPLPPLNSRRPLEGVRVLDLTRVIAGPTAGRTLAAYGADVLWVTAPHLPTLPGLDADTSRGKRTSQLDLRPSCPADRATFTSLLKSADVLLQAYRPGALASLGFSTPELLEINPDLVYATLSAYGEEGEWSQRKGFDSLVQFAVGINEAEGRAYGEFVGRAEEEFEPKAMPCQALDHGSGYLLAFGIQAALHRRATEGGAFKVENSLLGTATWLRSFGRAPSSAFSHPLETKEELQARGGIEELVGFSGGRLESVRHAARFEGAEVGWRSAPRGYNDVAPAWLEL</sequence>
<dbReference type="SUPFAM" id="SSF89796">
    <property type="entry name" value="CoA-transferase family III (CaiB/BaiF)"/>
    <property type="match status" value="2"/>
</dbReference>
<dbReference type="Gene3D" id="3.40.50.10540">
    <property type="entry name" value="Crotonobetainyl-coa:carnitine coa-transferase, domain 1"/>
    <property type="match status" value="1"/>
</dbReference>
<keyword evidence="3" id="KW-0808">Transferase</keyword>
<dbReference type="GO" id="GO:0016740">
    <property type="term" value="F:transferase activity"/>
    <property type="evidence" value="ECO:0007669"/>
    <property type="project" value="UniProtKB-KW"/>
</dbReference>
<evidence type="ECO:0000313" key="3">
    <source>
        <dbReference type="EMBL" id="ORY77253.1"/>
    </source>
</evidence>
<dbReference type="InterPro" id="IPR023606">
    <property type="entry name" value="CoA-Trfase_III_dom_1_sf"/>
</dbReference>
<name>A0A1Y2F090_9BASI</name>
<dbReference type="InterPro" id="IPR050509">
    <property type="entry name" value="CoA-transferase_III"/>
</dbReference>
<dbReference type="PANTHER" id="PTHR48228">
    <property type="entry name" value="SUCCINYL-COA--D-CITRAMALATE COA-TRANSFERASE"/>
    <property type="match status" value="1"/>
</dbReference>
<evidence type="ECO:0000313" key="4">
    <source>
        <dbReference type="Proteomes" id="UP000193467"/>
    </source>
</evidence>
<dbReference type="OrthoDB" id="2308815at2759"/>
<dbReference type="EMBL" id="MCGR01000032">
    <property type="protein sequence ID" value="ORY77253.1"/>
    <property type="molecule type" value="Genomic_DNA"/>
</dbReference>
<dbReference type="STRING" id="106004.A0A1Y2F090"/>
<evidence type="ECO:0000256" key="1">
    <source>
        <dbReference type="ARBA" id="ARBA00008383"/>
    </source>
</evidence>
<dbReference type="InParanoid" id="A0A1Y2F090"/>
<comment type="caution">
    <text evidence="3">The sequence shown here is derived from an EMBL/GenBank/DDBJ whole genome shotgun (WGS) entry which is preliminary data.</text>
</comment>
<dbReference type="AlphaFoldDB" id="A0A1Y2F090"/>
<feature type="region of interest" description="Disordered" evidence="2">
    <location>
        <begin position="178"/>
        <end position="209"/>
    </location>
</feature>
<protein>
    <submittedName>
        <fullName evidence="3">CoA-transferase family III domain-containing protein</fullName>
    </submittedName>
</protein>
<dbReference type="Pfam" id="PF02515">
    <property type="entry name" value="CoA_transf_3"/>
    <property type="match status" value="1"/>
</dbReference>
<organism evidence="3 4">
    <name type="scientific">Leucosporidium creatinivorum</name>
    <dbReference type="NCBI Taxonomy" id="106004"/>
    <lineage>
        <taxon>Eukaryota</taxon>
        <taxon>Fungi</taxon>
        <taxon>Dikarya</taxon>
        <taxon>Basidiomycota</taxon>
        <taxon>Pucciniomycotina</taxon>
        <taxon>Microbotryomycetes</taxon>
        <taxon>Leucosporidiales</taxon>
        <taxon>Leucosporidium</taxon>
    </lineage>
</organism>